<comment type="caution">
    <text evidence="1">The sequence shown here is derived from an EMBL/GenBank/DDBJ whole genome shotgun (WGS) entry which is preliminary data.</text>
</comment>
<organism evidence="1 2">
    <name type="scientific">Cytobacillus firmus</name>
    <name type="common">Bacillus firmus</name>
    <dbReference type="NCBI Taxonomy" id="1399"/>
    <lineage>
        <taxon>Bacteria</taxon>
        <taxon>Bacillati</taxon>
        <taxon>Bacillota</taxon>
        <taxon>Bacilli</taxon>
        <taxon>Bacillales</taxon>
        <taxon>Bacillaceae</taxon>
        <taxon>Cytobacillus</taxon>
    </lineage>
</organism>
<accession>A0A800MUE1</accession>
<proteinExistence type="predicted"/>
<evidence type="ECO:0000313" key="1">
    <source>
        <dbReference type="EMBL" id="KAF0822658.1"/>
    </source>
</evidence>
<reference evidence="1 2" key="1">
    <citation type="journal article" date="2020" name="G3 (Bethesda)">
        <title>Whole Genome Sequencing and Comparative Genomics of Two Nematicidal Bacillus Strains Reveals a Wide Range of Possible Virulence Factors.</title>
        <authorList>
            <person name="Susic N."/>
            <person name="Janezic S."/>
            <person name="Rupnik M."/>
            <person name="Geric Stare B."/>
        </authorList>
    </citation>
    <scope>NUCLEOTIDE SEQUENCE [LARGE SCALE GENOMIC DNA]</scope>
    <source>
        <strain evidence="1 2">I-1582</strain>
    </source>
</reference>
<gene>
    <name evidence="1" type="ORF">KIS1582_3552</name>
</gene>
<evidence type="ECO:0000313" key="2">
    <source>
        <dbReference type="Proteomes" id="UP000465778"/>
    </source>
</evidence>
<protein>
    <submittedName>
        <fullName evidence="1">Uncharacterized protein</fullName>
    </submittedName>
</protein>
<name>A0A800MUE1_CYTFI</name>
<dbReference type="AlphaFoldDB" id="A0A800MUE1"/>
<dbReference type="EMBL" id="VDEM01000050">
    <property type="protein sequence ID" value="KAF0822658.1"/>
    <property type="molecule type" value="Genomic_DNA"/>
</dbReference>
<sequence>MNGVLEFPSVKPQESDTEVLHIFVNQTIQENKASVIQLLSALNKPGLNYIVESITYKLMTLILADKSKEHMLEYISSGTYYKLTQLLIEGFLADPDIISSIPKRA</sequence>
<dbReference type="Proteomes" id="UP000465778">
    <property type="component" value="Unassembled WGS sequence"/>
</dbReference>
<dbReference type="RefSeq" id="WP_159345900.1">
    <property type="nucleotide sequence ID" value="NZ_JBALOT010000066.1"/>
</dbReference>